<proteinExistence type="predicted"/>
<keyword evidence="3 9" id="KW-0732">Signal</keyword>
<feature type="transmembrane region" description="Helical" evidence="8">
    <location>
        <begin position="264"/>
        <end position="285"/>
    </location>
</feature>
<keyword evidence="4 8" id="KW-1133">Transmembrane helix</keyword>
<protein>
    <submittedName>
        <fullName evidence="10">Uncharacterized protein</fullName>
    </submittedName>
</protein>
<dbReference type="Gene3D" id="3.80.10.10">
    <property type="entry name" value="Ribonuclease Inhibitor"/>
    <property type="match status" value="1"/>
</dbReference>
<dbReference type="PANTHER" id="PTHR48063">
    <property type="entry name" value="LRR RECEPTOR-LIKE KINASE"/>
    <property type="match status" value="1"/>
</dbReference>
<feature type="chain" id="PRO_5035159596" evidence="9">
    <location>
        <begin position="25"/>
        <end position="321"/>
    </location>
</feature>
<feature type="signal peptide" evidence="9">
    <location>
        <begin position="1"/>
        <end position="24"/>
    </location>
</feature>
<dbReference type="SUPFAM" id="SSF52058">
    <property type="entry name" value="L domain-like"/>
    <property type="match status" value="1"/>
</dbReference>
<gene>
    <name evidence="10" type="ORF">CMV_012240</name>
</gene>
<reference evidence="10" key="1">
    <citation type="submission" date="2020-03" db="EMBL/GenBank/DDBJ databases">
        <title>Castanea mollissima Vanexum genome sequencing.</title>
        <authorList>
            <person name="Staton M."/>
        </authorList>
    </citation>
    <scope>NUCLEOTIDE SEQUENCE</scope>
    <source>
        <tissue evidence="10">Leaf</tissue>
    </source>
</reference>
<dbReference type="InterPro" id="IPR001611">
    <property type="entry name" value="Leu-rich_rpt"/>
</dbReference>
<evidence type="ECO:0000256" key="2">
    <source>
        <dbReference type="ARBA" id="ARBA00022692"/>
    </source>
</evidence>
<evidence type="ECO:0000256" key="9">
    <source>
        <dbReference type="SAM" id="SignalP"/>
    </source>
</evidence>
<dbReference type="GO" id="GO:0016020">
    <property type="term" value="C:membrane"/>
    <property type="evidence" value="ECO:0007669"/>
    <property type="project" value="UniProtKB-SubCell"/>
</dbReference>
<evidence type="ECO:0000256" key="5">
    <source>
        <dbReference type="ARBA" id="ARBA00023136"/>
    </source>
</evidence>
<dbReference type="InterPro" id="IPR046956">
    <property type="entry name" value="RLP23-like"/>
</dbReference>
<evidence type="ECO:0000313" key="11">
    <source>
        <dbReference type="Proteomes" id="UP000737018"/>
    </source>
</evidence>
<sequence length="321" mass="35524">MGGRSLKLLYAFLTLLLHLKPALGFTSGGSIPDAFGNMNSLKNLDLDDNQLEECVPKFFGNMSDFSYLSIRNNKLSGQLSELIHHLSGSPVQFLSLDGNQLKGSVPKSIGNLSMLWSLCLGSNLLEGEISAQLFSNLSGLEELSLSHNSLTLRLSNDWVPPFQLLTIDLSSCNLGPDFPKWLNTQLLIYFLDISRNGISDAIPSWFWNRGYFYIANPSGFIGNLALCGPPLTPKCLGDAEPNAESPKVGSKNNQEDGDEFLKCLYIGMGLGFMVGFWGVCGSLMLNRSWRHLYFRATSNLNDWLHVAMIVNIARLQRMFQG</sequence>
<dbReference type="EMBL" id="JRKL02001554">
    <property type="protein sequence ID" value="KAF3963368.1"/>
    <property type="molecule type" value="Genomic_DNA"/>
</dbReference>
<evidence type="ECO:0000256" key="3">
    <source>
        <dbReference type="ARBA" id="ARBA00022729"/>
    </source>
</evidence>
<comment type="subcellular location">
    <subcellularLocation>
        <location evidence="1">Membrane</location>
        <topology evidence="1">Single-pass type I membrane protein</topology>
    </subcellularLocation>
</comment>
<keyword evidence="5 8" id="KW-0472">Membrane</keyword>
<evidence type="ECO:0000256" key="4">
    <source>
        <dbReference type="ARBA" id="ARBA00022989"/>
    </source>
</evidence>
<accession>A0A8J4RJ15</accession>
<dbReference type="InterPro" id="IPR032675">
    <property type="entry name" value="LRR_dom_sf"/>
</dbReference>
<name>A0A8J4RJ15_9ROSI</name>
<evidence type="ECO:0000313" key="10">
    <source>
        <dbReference type="EMBL" id="KAF3963368.1"/>
    </source>
</evidence>
<evidence type="ECO:0000256" key="7">
    <source>
        <dbReference type="ARBA" id="ARBA00023180"/>
    </source>
</evidence>
<dbReference type="Pfam" id="PF00560">
    <property type="entry name" value="LRR_1"/>
    <property type="match status" value="3"/>
</dbReference>
<dbReference type="PANTHER" id="PTHR48063:SF98">
    <property type="entry name" value="LRR RECEPTOR-LIKE SERINE_THREONINE-PROTEIN KINASE FLS2"/>
    <property type="match status" value="1"/>
</dbReference>
<dbReference type="OrthoDB" id="1060944at2759"/>
<dbReference type="Proteomes" id="UP000737018">
    <property type="component" value="Unassembled WGS sequence"/>
</dbReference>
<organism evidence="10 11">
    <name type="scientific">Castanea mollissima</name>
    <name type="common">Chinese chestnut</name>
    <dbReference type="NCBI Taxonomy" id="60419"/>
    <lineage>
        <taxon>Eukaryota</taxon>
        <taxon>Viridiplantae</taxon>
        <taxon>Streptophyta</taxon>
        <taxon>Embryophyta</taxon>
        <taxon>Tracheophyta</taxon>
        <taxon>Spermatophyta</taxon>
        <taxon>Magnoliopsida</taxon>
        <taxon>eudicotyledons</taxon>
        <taxon>Gunneridae</taxon>
        <taxon>Pentapetalae</taxon>
        <taxon>rosids</taxon>
        <taxon>fabids</taxon>
        <taxon>Fagales</taxon>
        <taxon>Fagaceae</taxon>
        <taxon>Castanea</taxon>
    </lineage>
</organism>
<comment type="caution">
    <text evidence="10">The sequence shown here is derived from an EMBL/GenBank/DDBJ whole genome shotgun (WGS) entry which is preliminary data.</text>
</comment>
<keyword evidence="6" id="KW-0675">Receptor</keyword>
<keyword evidence="7" id="KW-0325">Glycoprotein</keyword>
<keyword evidence="11" id="KW-1185">Reference proteome</keyword>
<evidence type="ECO:0000256" key="1">
    <source>
        <dbReference type="ARBA" id="ARBA00004479"/>
    </source>
</evidence>
<evidence type="ECO:0000256" key="8">
    <source>
        <dbReference type="SAM" id="Phobius"/>
    </source>
</evidence>
<keyword evidence="2 8" id="KW-0812">Transmembrane</keyword>
<dbReference type="AlphaFoldDB" id="A0A8J4RJ15"/>
<evidence type="ECO:0000256" key="6">
    <source>
        <dbReference type="ARBA" id="ARBA00023170"/>
    </source>
</evidence>